<dbReference type="PROSITE" id="PS01079">
    <property type="entry name" value="MOCF_BIOSYNTHESIS_2"/>
    <property type="match status" value="1"/>
</dbReference>
<comment type="function">
    <text evidence="1 6">Catalyzes the insertion of molybdate into adenylated molybdopterin with the concomitant release of AMP.</text>
</comment>
<evidence type="ECO:0000256" key="2">
    <source>
        <dbReference type="ARBA" id="ARBA00005046"/>
    </source>
</evidence>
<dbReference type="InterPro" id="IPR036135">
    <property type="entry name" value="MoeA_linker/N_sf"/>
</dbReference>
<dbReference type="NCBIfam" id="NF045515">
    <property type="entry name" value="Glp_gephyrin"/>
    <property type="match status" value="1"/>
</dbReference>
<keyword evidence="6" id="KW-0460">Magnesium</keyword>
<proteinExistence type="inferred from homology"/>
<dbReference type="Gene3D" id="2.170.190.11">
    <property type="entry name" value="Molybdopterin biosynthesis moea protein, domain 3"/>
    <property type="match status" value="1"/>
</dbReference>
<dbReference type="InterPro" id="IPR038987">
    <property type="entry name" value="MoeA-like"/>
</dbReference>
<dbReference type="PANTHER" id="PTHR10192">
    <property type="entry name" value="MOLYBDOPTERIN BIOSYNTHESIS PROTEIN"/>
    <property type="match status" value="1"/>
</dbReference>
<dbReference type="EMBL" id="JAUOEM010000005">
    <property type="protein sequence ID" value="MDO5988812.1"/>
    <property type="molecule type" value="Genomic_DNA"/>
</dbReference>
<evidence type="ECO:0000256" key="4">
    <source>
        <dbReference type="ARBA" id="ARBA00023150"/>
    </source>
</evidence>
<gene>
    <name evidence="8" type="ORF">Q4Q39_15485</name>
</gene>
<dbReference type="Gene3D" id="3.40.980.10">
    <property type="entry name" value="MoaB/Mog-like domain"/>
    <property type="match status" value="1"/>
</dbReference>
<evidence type="ECO:0000256" key="3">
    <source>
        <dbReference type="ARBA" id="ARBA00010763"/>
    </source>
</evidence>
<comment type="pathway">
    <text evidence="2 6">Cofactor biosynthesis; molybdopterin biosynthesis.</text>
</comment>
<dbReference type="InterPro" id="IPR008284">
    <property type="entry name" value="MoCF_biosynth_CS"/>
</dbReference>
<dbReference type="Gene3D" id="3.90.105.10">
    <property type="entry name" value="Molybdopterin biosynthesis moea protein, domain 2"/>
    <property type="match status" value="1"/>
</dbReference>
<dbReference type="NCBIfam" id="TIGR00177">
    <property type="entry name" value="molyb_syn"/>
    <property type="match status" value="1"/>
</dbReference>
<evidence type="ECO:0000313" key="9">
    <source>
        <dbReference type="Proteomes" id="UP001176891"/>
    </source>
</evidence>
<keyword evidence="6" id="KW-0808">Transferase</keyword>
<dbReference type="InterPro" id="IPR005111">
    <property type="entry name" value="MoeA_C_domain_IV"/>
</dbReference>
<evidence type="ECO:0000256" key="6">
    <source>
        <dbReference type="RuleBase" id="RU365090"/>
    </source>
</evidence>
<comment type="caution">
    <text evidence="8">The sequence shown here is derived from an EMBL/GenBank/DDBJ whole genome shotgun (WGS) entry which is preliminary data.</text>
</comment>
<dbReference type="Proteomes" id="UP001176891">
    <property type="component" value="Unassembled WGS sequence"/>
</dbReference>
<evidence type="ECO:0000259" key="7">
    <source>
        <dbReference type="SMART" id="SM00852"/>
    </source>
</evidence>
<dbReference type="Gene3D" id="2.40.340.10">
    <property type="entry name" value="MoeA, C-terminal, domain IV"/>
    <property type="match status" value="1"/>
</dbReference>
<keyword evidence="9" id="KW-1185">Reference proteome</keyword>
<dbReference type="Pfam" id="PF00994">
    <property type="entry name" value="MoCF_biosynth"/>
    <property type="match status" value="1"/>
</dbReference>
<keyword evidence="6" id="KW-0479">Metal-binding</keyword>
<reference evidence="8" key="1">
    <citation type="submission" date="2023-07" db="EMBL/GenBank/DDBJ databases">
        <title>Two novel species in the genus Flavivirga.</title>
        <authorList>
            <person name="Kwon K."/>
        </authorList>
    </citation>
    <scope>NUCLEOTIDE SEQUENCE</scope>
    <source>
        <strain evidence="8">KACC 14157</strain>
    </source>
</reference>
<keyword evidence="6" id="KW-0500">Molybdenum</keyword>
<comment type="similarity">
    <text evidence="3 6">Belongs to the MoeA family.</text>
</comment>
<dbReference type="InterPro" id="IPR001453">
    <property type="entry name" value="MoaB/Mog_dom"/>
</dbReference>
<dbReference type="InterPro" id="IPR036425">
    <property type="entry name" value="MoaB/Mog-like_dom_sf"/>
</dbReference>
<keyword evidence="4 6" id="KW-0501">Molybdenum cofactor biosynthesis</keyword>
<evidence type="ECO:0000256" key="5">
    <source>
        <dbReference type="ARBA" id="ARBA00047317"/>
    </source>
</evidence>
<organism evidence="8 9">
    <name type="scientific">Flavivirga amylovorans</name>
    <dbReference type="NCBI Taxonomy" id="870486"/>
    <lineage>
        <taxon>Bacteria</taxon>
        <taxon>Pseudomonadati</taxon>
        <taxon>Bacteroidota</taxon>
        <taxon>Flavobacteriia</taxon>
        <taxon>Flavobacteriales</taxon>
        <taxon>Flavobacteriaceae</taxon>
        <taxon>Flavivirga</taxon>
    </lineage>
</organism>
<evidence type="ECO:0000313" key="8">
    <source>
        <dbReference type="EMBL" id="MDO5988812.1"/>
    </source>
</evidence>
<comment type="cofactor">
    <cofactor evidence="6">
        <name>Mg(2+)</name>
        <dbReference type="ChEBI" id="CHEBI:18420"/>
    </cofactor>
</comment>
<sequence>MPRHNDIYYMVTINEAVNAVKNNISPLFKEETKPLERCGGYYLSKDIVSPVNMPPFRQSAMDGYALFLHDNLSYTLIDEVKAGDHHRPALKPGEAIRIFTGAPVPETANAVMMQEKVVVDGSKITIENYVPEGHNIRPMGEQVKTGELALKKGTKLTPAAIGYLTSLGITEAQVYKKPTIALITTGNELVEAGEPLPYGKIYESNSKMLLNALYNLKFYDVTIHKIADDYIQTKNKLETVISNNDLVIATGGISVGDYDFVGKALKELQVKEVFYKVKQKPGKPLFFGKKEDTAIFALPGNPAAALSCFYAYVYIALQKMMNNDTIELPRIKARSMSEFEKRGDRPQFLKAIYHSDTVEILEGQNSSMLQTFALSNALVFVPEDVSNININDELEVILLPV</sequence>
<dbReference type="PANTHER" id="PTHR10192:SF5">
    <property type="entry name" value="GEPHYRIN"/>
    <property type="match status" value="1"/>
</dbReference>
<accession>A0ABT8X4P1</accession>
<dbReference type="EC" id="2.10.1.1" evidence="6"/>
<dbReference type="InterPro" id="IPR005110">
    <property type="entry name" value="MoeA_linker/N"/>
</dbReference>
<dbReference type="SUPFAM" id="SSF63867">
    <property type="entry name" value="MoeA C-terminal domain-like"/>
    <property type="match status" value="1"/>
</dbReference>
<dbReference type="Pfam" id="PF03453">
    <property type="entry name" value="MoeA_N"/>
    <property type="match status" value="1"/>
</dbReference>
<dbReference type="CDD" id="cd00887">
    <property type="entry name" value="MoeA"/>
    <property type="match status" value="1"/>
</dbReference>
<name>A0ABT8X4P1_9FLAO</name>
<feature type="domain" description="MoaB/Mog" evidence="7">
    <location>
        <begin position="181"/>
        <end position="319"/>
    </location>
</feature>
<dbReference type="Pfam" id="PF03454">
    <property type="entry name" value="MoeA_C"/>
    <property type="match status" value="1"/>
</dbReference>
<dbReference type="RefSeq" id="WP_303283462.1">
    <property type="nucleotide sequence ID" value="NZ_BAABCZ010000004.1"/>
</dbReference>
<comment type="catalytic activity">
    <reaction evidence="5">
        <text>adenylyl-molybdopterin + molybdate = Mo-molybdopterin + AMP + H(+)</text>
        <dbReference type="Rhea" id="RHEA:35047"/>
        <dbReference type="ChEBI" id="CHEBI:15378"/>
        <dbReference type="ChEBI" id="CHEBI:36264"/>
        <dbReference type="ChEBI" id="CHEBI:62727"/>
        <dbReference type="ChEBI" id="CHEBI:71302"/>
        <dbReference type="ChEBI" id="CHEBI:456215"/>
        <dbReference type="EC" id="2.10.1.1"/>
    </reaction>
</comment>
<protein>
    <recommendedName>
        <fullName evidence="6">Molybdopterin molybdenumtransferase</fullName>
        <ecNumber evidence="6">2.10.1.1</ecNumber>
    </recommendedName>
</protein>
<dbReference type="InterPro" id="IPR036688">
    <property type="entry name" value="MoeA_C_domain_IV_sf"/>
</dbReference>
<dbReference type="SUPFAM" id="SSF53218">
    <property type="entry name" value="Molybdenum cofactor biosynthesis proteins"/>
    <property type="match status" value="1"/>
</dbReference>
<dbReference type="SMART" id="SM00852">
    <property type="entry name" value="MoCF_biosynth"/>
    <property type="match status" value="1"/>
</dbReference>
<evidence type="ECO:0000256" key="1">
    <source>
        <dbReference type="ARBA" id="ARBA00002901"/>
    </source>
</evidence>
<dbReference type="SUPFAM" id="SSF63882">
    <property type="entry name" value="MoeA N-terminal region -like"/>
    <property type="match status" value="1"/>
</dbReference>